<comment type="subcellular location">
    <subcellularLocation>
        <location evidence="1">Cytoplasm</location>
        <location evidence="1">Cytoskeleton</location>
        <location evidence="1">Microtubule organizing center</location>
        <location evidence="1">Centrosome</location>
    </subcellularLocation>
</comment>
<feature type="domain" description="Gamma tubulin complex component C-terminal" evidence="10">
    <location>
        <begin position="1443"/>
        <end position="1745"/>
    </location>
</feature>
<organism evidence="13 14">
    <name type="scientific">Acropora cervicornis</name>
    <name type="common">Staghorn coral</name>
    <dbReference type="NCBI Taxonomy" id="6130"/>
    <lineage>
        <taxon>Eukaryota</taxon>
        <taxon>Metazoa</taxon>
        <taxon>Cnidaria</taxon>
        <taxon>Anthozoa</taxon>
        <taxon>Hexacorallia</taxon>
        <taxon>Scleractinia</taxon>
        <taxon>Astrocoeniina</taxon>
        <taxon>Acroporidae</taxon>
        <taxon>Acropora</taxon>
    </lineage>
</organism>
<evidence type="ECO:0000256" key="7">
    <source>
        <dbReference type="ARBA" id="ARBA00093551"/>
    </source>
</evidence>
<sequence>MDNENGAGISFLFAKLCEISFKQEASRNFDIYRRPRFSNRKREALKLCLYETLFDELRAPWVGEITRPKQKCIKDLDENSPFCTKDKLAIAAFKLRLARRFDDADKLDELVCHWSKCAEPLSAAVDFSPASSATVLENEAVLRFLVALAGSSRNDSTAVLGHQKDSWSNATRQICKTSLPRGPLLVTDSQLLRHRALEFEHYVHYSRKLFESPPTLPEQGCNNEENVYNSSTFQVFEELPGTFSGKAKFFSCQDDVEDAFKRESRASLFSALVHSRTDDMQVKLSLPQLPSDSNTLHSLATEQRESTEDEGFESLETSSNSSFSSSDQASVLHDNMDIWSAALKLPSQRCYTWEMNGRREMLKEKPYLSEAGPVVFDAMYDTVMRQVSYLVKSPSLSRNMVSMVTLINDAINVLIGVPSKTFLFDKQTFSFHVSKHIRLSGTSPEMLSNVLARLSAMGTDYIQLNKFATHHRGQTAGLVLQAFLGAVQNYLHCYRATVLSVDAPSVQSPLQLSFAFEKLAKQLRFLANVCMCSEAFKRAPDDPRVKFPAGVKLLTYLYQLCLEHSSSQFYPILLSLLRHSVMPYITFVQTWVFKGVCNDMFGEFMIETDEQFLAYRDKHFWTQGYIMTGRDKLDCVPLFLGELADDIFVCGKTINLLKLCCPEHLLCDPGIRLPTMEVTFSMKRLSKIEEECKQYVDTIQEMRSRLKQQKEDERKAIENEKQRGLLEERKRTEKALAEITELIQKAKDAVEVKKREDLKMLKEQMEDALKNKALARKEEQETDAKFLQEAKEREATTASIEDELKNKAREDLIRYYEELSREVDYREFRAQWRIKRRELDTARVQFLAQEQARLDSLREQVAQETRPQASGTQIPVVSAQRGEYFDEKPGGDKSAVTPQAPKPSLVSLIASGVRTDALLRSEQQTNLSRSEDSVSAAAEEAVSQESGEHDQAFKVTSNTNVPDSKTRKTWESPAESVAQLGVIKEKGSGRKTWEALEGDVKIASPLPKSHSSDSSVQFAMYGEKRKSTDEEQTPGFGVRDVALQASTPHVADSSLQDILYPSTPSAESSGSDTQPLNFVTQSSESDAENLVTGHLSDSLAQESLCGGLKTTTPSSVGTSSAQGHPSDSSAQHFLYGSNLDGDNAEMSSSPHGHPSDSSVGGLMYPAPADTPTPHSPRLSSHGHPSDSQISLSQDARKGQILHHSSRSTWQHPSDASVHKLLSDINILGESQQTTRGTPPASSAQDILYPSLDTQSVSLLSGSRGTPPQSVAQDILYPAGEESGKTQIGSSSRGAPPSSVIQDIMYPRGEGSRGEDIRVSTRGHEPEVKVKKIMYYVKTREERTAVESQFKQFEFEDVWLASEVEPLQDNFDILDEKPSADLLQGALGTLSSSKVSDGEDTDAALLMSLPVLLQRSVMAPVLAQVSLVNSAIVAYFIDDLQINKHFNLFKKLLFMEDGEFSLSLSNQLFEKLTSGISPRDMCSATVLNGIVGKALQSSVYSEITEHAQHIAFALKTLPDIFKQNEMGTLDFLELRYTVEWPLNIVITEKSIVKYNKIFSFMLRLKRLSWVLRDVWFHLKHIAFSRDAAMSPQLRQLQLFRHEMQHFVHNLEGYLSNQILNVTWSEFQEGLTNVSSLDDLHNQHTEYLRKAIFRSLLNNKAAPVMTIISDMGKLILKLRTQLLASPWQQDPNTGHVTHPTFDVMCNTHKAFKEYSRFLFTVVSKLVQRGYQSYWADFLLRINFNNFYSVVADTETSSLPP</sequence>
<evidence type="ECO:0000256" key="5">
    <source>
        <dbReference type="ARBA" id="ARBA00023212"/>
    </source>
</evidence>
<dbReference type="Gene3D" id="1.20.120.1900">
    <property type="entry name" value="Gamma-tubulin complex, C-terminal domain"/>
    <property type="match status" value="1"/>
</dbReference>
<dbReference type="PANTHER" id="PTHR19302:SF70">
    <property type="entry name" value="GAMMA-TUBULIN COMPLEX COMPONENT 6"/>
    <property type="match status" value="1"/>
</dbReference>
<feature type="compositionally biased region" description="Polar residues" evidence="9">
    <location>
        <begin position="1062"/>
        <end position="1084"/>
    </location>
</feature>
<evidence type="ECO:0000256" key="4">
    <source>
        <dbReference type="ARBA" id="ARBA00022701"/>
    </source>
</evidence>
<feature type="region of interest" description="Disordered" evidence="9">
    <location>
        <begin position="300"/>
        <end position="326"/>
    </location>
</feature>
<feature type="domain" description="Gamma-tubulin complex component 6 N-terminal" evidence="12">
    <location>
        <begin position="32"/>
        <end position="394"/>
    </location>
</feature>
<name>A0AAD9UT17_ACRCE</name>
<keyword evidence="14" id="KW-1185">Reference proteome</keyword>
<evidence type="ECO:0000256" key="8">
    <source>
        <dbReference type="SAM" id="Coils"/>
    </source>
</evidence>
<evidence type="ECO:0000256" key="6">
    <source>
        <dbReference type="ARBA" id="ARBA00071901"/>
    </source>
</evidence>
<dbReference type="GO" id="GO:0000922">
    <property type="term" value="C:spindle pole"/>
    <property type="evidence" value="ECO:0007669"/>
    <property type="project" value="InterPro"/>
</dbReference>
<evidence type="ECO:0000256" key="2">
    <source>
        <dbReference type="ARBA" id="ARBA00010337"/>
    </source>
</evidence>
<evidence type="ECO:0000256" key="9">
    <source>
        <dbReference type="SAM" id="MobiDB-lite"/>
    </source>
</evidence>
<evidence type="ECO:0000256" key="1">
    <source>
        <dbReference type="ARBA" id="ARBA00004300"/>
    </source>
</evidence>
<dbReference type="InterPro" id="IPR042241">
    <property type="entry name" value="GCP_C_sf"/>
</dbReference>
<dbReference type="GO" id="GO:0000930">
    <property type="term" value="C:gamma-tubulin complex"/>
    <property type="evidence" value="ECO:0007669"/>
    <property type="project" value="TreeGrafter"/>
</dbReference>
<dbReference type="EMBL" id="JARQWQ010000135">
    <property type="protein sequence ID" value="KAK2548911.1"/>
    <property type="molecule type" value="Genomic_DNA"/>
</dbReference>
<feature type="compositionally biased region" description="Low complexity" evidence="9">
    <location>
        <begin position="314"/>
        <end position="326"/>
    </location>
</feature>
<dbReference type="GO" id="GO:0043015">
    <property type="term" value="F:gamma-tubulin binding"/>
    <property type="evidence" value="ECO:0007669"/>
    <property type="project" value="InterPro"/>
</dbReference>
<dbReference type="GO" id="GO:0051225">
    <property type="term" value="P:spindle assembly"/>
    <property type="evidence" value="ECO:0007669"/>
    <property type="project" value="TreeGrafter"/>
</dbReference>
<feature type="domain" description="Gamma tubulin complex component protein N-terminal" evidence="11">
    <location>
        <begin position="407"/>
        <end position="704"/>
    </location>
</feature>
<feature type="region of interest" description="Disordered" evidence="9">
    <location>
        <begin position="1105"/>
        <end position="1214"/>
    </location>
</feature>
<evidence type="ECO:0000313" key="13">
    <source>
        <dbReference type="EMBL" id="KAK2548911.1"/>
    </source>
</evidence>
<dbReference type="Proteomes" id="UP001249851">
    <property type="component" value="Unassembled WGS sequence"/>
</dbReference>
<dbReference type="InterPro" id="IPR040457">
    <property type="entry name" value="GCP_C"/>
</dbReference>
<dbReference type="GO" id="GO:0051321">
    <property type="term" value="P:meiotic cell cycle"/>
    <property type="evidence" value="ECO:0007669"/>
    <property type="project" value="TreeGrafter"/>
</dbReference>
<dbReference type="GO" id="GO:0031122">
    <property type="term" value="P:cytoplasmic microtubule organization"/>
    <property type="evidence" value="ECO:0007669"/>
    <property type="project" value="TreeGrafter"/>
</dbReference>
<dbReference type="GO" id="GO:0007020">
    <property type="term" value="P:microtubule nucleation"/>
    <property type="evidence" value="ECO:0007669"/>
    <property type="project" value="InterPro"/>
</dbReference>
<feature type="compositionally biased region" description="Low complexity" evidence="9">
    <location>
        <begin position="933"/>
        <end position="945"/>
    </location>
</feature>
<dbReference type="InterPro" id="IPR045818">
    <property type="entry name" value="GCP6_N"/>
</dbReference>
<reference evidence="13" key="2">
    <citation type="journal article" date="2023" name="Science">
        <title>Genomic signatures of disease resistance in endangered staghorn corals.</title>
        <authorList>
            <person name="Vollmer S.V."/>
            <person name="Selwyn J.D."/>
            <person name="Despard B.A."/>
            <person name="Roesel C.L."/>
        </authorList>
    </citation>
    <scope>NUCLEOTIDE SEQUENCE</scope>
    <source>
        <strain evidence="13">K2</strain>
    </source>
</reference>
<dbReference type="CDD" id="cd06503">
    <property type="entry name" value="ATP-synt_Fo_b"/>
    <property type="match status" value="1"/>
</dbReference>
<feature type="compositionally biased region" description="Polar residues" evidence="9">
    <location>
        <begin position="1109"/>
        <end position="1131"/>
    </location>
</feature>
<feature type="coiled-coil region" evidence="8">
    <location>
        <begin position="685"/>
        <end position="790"/>
    </location>
</feature>
<keyword evidence="5" id="KW-0206">Cytoskeleton</keyword>
<comment type="caution">
    <text evidence="13">The sequence shown here is derived from an EMBL/GenBank/DDBJ whole genome shotgun (WGS) entry which is preliminary data.</text>
</comment>
<feature type="region of interest" description="Disordered" evidence="9">
    <location>
        <begin position="923"/>
        <end position="973"/>
    </location>
</feature>
<dbReference type="Pfam" id="PF17681">
    <property type="entry name" value="GCP_N_terminal"/>
    <property type="match status" value="1"/>
</dbReference>
<dbReference type="GO" id="GO:0051011">
    <property type="term" value="F:microtubule minus-end binding"/>
    <property type="evidence" value="ECO:0007669"/>
    <property type="project" value="TreeGrafter"/>
</dbReference>
<dbReference type="GO" id="GO:0000278">
    <property type="term" value="P:mitotic cell cycle"/>
    <property type="evidence" value="ECO:0007669"/>
    <property type="project" value="TreeGrafter"/>
</dbReference>
<evidence type="ECO:0000259" key="10">
    <source>
        <dbReference type="Pfam" id="PF04130"/>
    </source>
</evidence>
<gene>
    <name evidence="13" type="ORF">P5673_030729</name>
</gene>
<protein>
    <recommendedName>
        <fullName evidence="6">Gamma-tubulin complex component 6</fullName>
    </recommendedName>
</protein>
<dbReference type="Pfam" id="PF19340">
    <property type="entry name" value="GCP6_N"/>
    <property type="match status" value="1"/>
</dbReference>
<reference evidence="13" key="1">
    <citation type="journal article" date="2023" name="G3 (Bethesda)">
        <title>Whole genome assembly and annotation of the endangered Caribbean coral Acropora cervicornis.</title>
        <authorList>
            <person name="Selwyn J.D."/>
            <person name="Vollmer S.V."/>
        </authorList>
    </citation>
    <scope>NUCLEOTIDE SEQUENCE</scope>
    <source>
        <strain evidence="13">K2</strain>
    </source>
</reference>
<comment type="similarity">
    <text evidence="2">Belongs to the TUBGCP family.</text>
</comment>
<evidence type="ECO:0000259" key="12">
    <source>
        <dbReference type="Pfam" id="PF19340"/>
    </source>
</evidence>
<feature type="region of interest" description="Disordered" evidence="9">
    <location>
        <begin position="1059"/>
        <end position="1089"/>
    </location>
</feature>
<keyword evidence="4" id="KW-0493">Microtubule</keyword>
<evidence type="ECO:0000256" key="3">
    <source>
        <dbReference type="ARBA" id="ARBA00022490"/>
    </source>
</evidence>
<feature type="compositionally biased region" description="Polar residues" evidence="9">
    <location>
        <begin position="954"/>
        <end position="963"/>
    </location>
</feature>
<dbReference type="GO" id="GO:0005813">
    <property type="term" value="C:centrosome"/>
    <property type="evidence" value="ECO:0007669"/>
    <property type="project" value="UniProtKB-SubCell"/>
</dbReference>
<dbReference type="Pfam" id="PF04130">
    <property type="entry name" value="GCP_C_terminal"/>
    <property type="match status" value="1"/>
</dbReference>
<evidence type="ECO:0000259" key="11">
    <source>
        <dbReference type="Pfam" id="PF17681"/>
    </source>
</evidence>
<keyword evidence="8" id="KW-0175">Coiled coil</keyword>
<dbReference type="GO" id="GO:0005874">
    <property type="term" value="C:microtubule"/>
    <property type="evidence" value="ECO:0007669"/>
    <property type="project" value="UniProtKB-KW"/>
</dbReference>
<dbReference type="FunFam" id="1.20.120.1900:FF:000004">
    <property type="entry name" value="gamma-tubulin complex component 6 isoform X1"/>
    <property type="match status" value="1"/>
</dbReference>
<evidence type="ECO:0000313" key="14">
    <source>
        <dbReference type="Proteomes" id="UP001249851"/>
    </source>
</evidence>
<feature type="compositionally biased region" description="Low complexity" evidence="9">
    <location>
        <begin position="1147"/>
        <end position="1161"/>
    </location>
</feature>
<dbReference type="InterPro" id="IPR041470">
    <property type="entry name" value="GCP_N"/>
</dbReference>
<dbReference type="InterPro" id="IPR007259">
    <property type="entry name" value="GCP"/>
</dbReference>
<feature type="region of interest" description="Disordered" evidence="9">
    <location>
        <begin position="1280"/>
        <end position="1316"/>
    </location>
</feature>
<keyword evidence="3" id="KW-0963">Cytoplasm</keyword>
<accession>A0AAD9UT17</accession>
<dbReference type="PANTHER" id="PTHR19302">
    <property type="entry name" value="GAMMA TUBULIN COMPLEX PROTEIN"/>
    <property type="match status" value="1"/>
</dbReference>
<proteinExistence type="inferred from homology"/>
<comment type="subunit">
    <text evidence="7">Component of the gamma-tubulin ring complex (gTuRC) consisting of TUBGCP2, TUBGCP3, TUBGCP4, TUBGCP5 and TUBGCP6 and gamma-tubulin TUBG1 or TUBG2. TUBGCP2, TUBGCP3, TUBGCP4, TUBGCP5 and TUBGCP6 assemble in a 5:5:2:1:1 stoichiometry; each is associated with a gamma-tubulin, thereby arranging 14 gamma-tubulins in a helical manner. Gamma-tubulin at the first position is blocked by TUBGCP3 at the last position, allowing 13 protafilaments to grow into a microtubule. The gTuRC (via TUBGCP3 and TUBGCP6) interacts with ACTB and MZT1; the interactions form a luminal bridge that stabilizes the initial structure during complex assembly. The gTuRC (via TUBGCP2) interacts with MZT2A/MZT2B and CDK5RAP2 (via CM1 motif); the interactions play a role in gTuRC activation.</text>
</comment>